<dbReference type="Pfam" id="PF13359">
    <property type="entry name" value="DDE_Tnp_4"/>
    <property type="match status" value="1"/>
</dbReference>
<evidence type="ECO:0000256" key="6">
    <source>
        <dbReference type="ARBA" id="ARBA00022801"/>
    </source>
</evidence>
<evidence type="ECO:0000259" key="8">
    <source>
        <dbReference type="Pfam" id="PF13359"/>
    </source>
</evidence>
<keyword evidence="10" id="KW-1185">Reference proteome</keyword>
<comment type="similarity">
    <text evidence="3">Belongs to the HARBI1 family.</text>
</comment>
<dbReference type="GeneTree" id="ENSGT00940000163810"/>
<evidence type="ECO:0000256" key="7">
    <source>
        <dbReference type="ARBA" id="ARBA00023242"/>
    </source>
</evidence>
<reference evidence="9" key="2">
    <citation type="submission" date="2025-09" db="UniProtKB">
        <authorList>
            <consortium name="Ensembl"/>
        </authorList>
    </citation>
    <scope>IDENTIFICATION</scope>
</reference>
<feature type="domain" description="DDE Tnp4" evidence="8">
    <location>
        <begin position="232"/>
        <end position="300"/>
    </location>
</feature>
<evidence type="ECO:0000256" key="2">
    <source>
        <dbReference type="ARBA" id="ARBA00004123"/>
    </source>
</evidence>
<dbReference type="Proteomes" id="UP000694380">
    <property type="component" value="Unplaced"/>
</dbReference>
<keyword evidence="5" id="KW-0479">Metal-binding</keyword>
<proteinExistence type="inferred from homology"/>
<protein>
    <recommendedName>
        <fullName evidence="8">DDE Tnp4 domain-containing protein</fullName>
    </recommendedName>
</protein>
<sequence length="317" mass="35897">MHCFASQQSPCFHPHLASSFNGLCTERSALALRAAGMDPALLISMLLALTNTSQVAVQLFLKLQRQEECYIDLAMRSSYDTRLLVAFMEVLTTVKHHFWAWETSTEWWDHIIMHVWDDEQWLQNFQLRKATFMGQRDELAPALQRKDTRMRAALSLEKGVAIALWKLATPDCYQSVANQFGVGKSTVGLVLMEVCGVINHILLRKTVTLGKMHDIVDGFAQMGFPNCGGAIVGTHIPILAPDHLATDYINWKGYFSMVLQVLVDHRGRFMDTNAGWSRKVHDACILRNTGLFRKLQVGTFFLDQKITVEEVEMPIVI</sequence>
<name>A0A8C3J0A7_CHRPI</name>
<evidence type="ECO:0000256" key="4">
    <source>
        <dbReference type="ARBA" id="ARBA00022722"/>
    </source>
</evidence>
<keyword evidence="7" id="KW-0539">Nucleus</keyword>
<evidence type="ECO:0000256" key="3">
    <source>
        <dbReference type="ARBA" id="ARBA00006958"/>
    </source>
</evidence>
<dbReference type="GO" id="GO:0005634">
    <property type="term" value="C:nucleus"/>
    <property type="evidence" value="ECO:0007669"/>
    <property type="project" value="UniProtKB-SubCell"/>
</dbReference>
<dbReference type="GO" id="GO:0004518">
    <property type="term" value="F:nuclease activity"/>
    <property type="evidence" value="ECO:0007669"/>
    <property type="project" value="UniProtKB-KW"/>
</dbReference>
<dbReference type="PANTHER" id="PTHR22930">
    <property type="match status" value="1"/>
</dbReference>
<evidence type="ECO:0000256" key="1">
    <source>
        <dbReference type="ARBA" id="ARBA00001968"/>
    </source>
</evidence>
<comment type="subcellular location">
    <subcellularLocation>
        <location evidence="2">Nucleus</location>
    </subcellularLocation>
</comment>
<dbReference type="InterPro" id="IPR045249">
    <property type="entry name" value="HARBI1-like"/>
</dbReference>
<keyword evidence="6" id="KW-0378">Hydrolase</keyword>
<evidence type="ECO:0000313" key="10">
    <source>
        <dbReference type="Proteomes" id="UP000694380"/>
    </source>
</evidence>
<dbReference type="PANTHER" id="PTHR22930:SF206">
    <property type="entry name" value="NUCLEASE HARBI1"/>
    <property type="match status" value="1"/>
</dbReference>
<organism evidence="9 10">
    <name type="scientific">Chrysemys picta bellii</name>
    <name type="common">Western painted turtle</name>
    <name type="synonym">Emys bellii</name>
    <dbReference type="NCBI Taxonomy" id="8478"/>
    <lineage>
        <taxon>Eukaryota</taxon>
        <taxon>Metazoa</taxon>
        <taxon>Chordata</taxon>
        <taxon>Craniata</taxon>
        <taxon>Vertebrata</taxon>
        <taxon>Euteleostomi</taxon>
        <taxon>Archelosauria</taxon>
        <taxon>Testudinata</taxon>
        <taxon>Testudines</taxon>
        <taxon>Cryptodira</taxon>
        <taxon>Durocryptodira</taxon>
        <taxon>Testudinoidea</taxon>
        <taxon>Emydidae</taxon>
        <taxon>Chrysemys</taxon>
    </lineage>
</organism>
<dbReference type="GO" id="GO:0016787">
    <property type="term" value="F:hydrolase activity"/>
    <property type="evidence" value="ECO:0007669"/>
    <property type="project" value="UniProtKB-KW"/>
</dbReference>
<keyword evidence="4" id="KW-0540">Nuclease</keyword>
<accession>A0A8C3J0A7</accession>
<evidence type="ECO:0000313" key="9">
    <source>
        <dbReference type="Ensembl" id="ENSCPBP00000040640.1"/>
    </source>
</evidence>
<reference evidence="9" key="1">
    <citation type="submission" date="2025-08" db="UniProtKB">
        <authorList>
            <consortium name="Ensembl"/>
        </authorList>
    </citation>
    <scope>IDENTIFICATION</scope>
</reference>
<dbReference type="Ensembl" id="ENSCPBT00000047596.1">
    <property type="protein sequence ID" value="ENSCPBP00000040640.1"/>
    <property type="gene ID" value="ENSCPBG00000027903.1"/>
</dbReference>
<dbReference type="GO" id="GO:0046872">
    <property type="term" value="F:metal ion binding"/>
    <property type="evidence" value="ECO:0007669"/>
    <property type="project" value="UniProtKB-KW"/>
</dbReference>
<evidence type="ECO:0000256" key="5">
    <source>
        <dbReference type="ARBA" id="ARBA00022723"/>
    </source>
</evidence>
<comment type="cofactor">
    <cofactor evidence="1">
        <name>a divalent metal cation</name>
        <dbReference type="ChEBI" id="CHEBI:60240"/>
    </cofactor>
</comment>
<dbReference type="AlphaFoldDB" id="A0A8C3J0A7"/>
<dbReference type="InterPro" id="IPR027806">
    <property type="entry name" value="HARBI1_dom"/>
</dbReference>